<gene>
    <name evidence="12" type="ORF">Ga0074115_102113</name>
</gene>
<dbReference type="Pfam" id="PF01545">
    <property type="entry name" value="Cation_efflux"/>
    <property type="match status" value="1"/>
</dbReference>
<evidence type="ECO:0000256" key="2">
    <source>
        <dbReference type="ARBA" id="ARBA00010212"/>
    </source>
</evidence>
<dbReference type="InterPro" id="IPR027469">
    <property type="entry name" value="Cation_efflux_TMD_sf"/>
</dbReference>
<dbReference type="InterPro" id="IPR058533">
    <property type="entry name" value="Cation_efflux_TM"/>
</dbReference>
<dbReference type="GO" id="GO:0008324">
    <property type="term" value="F:monoatomic cation transmembrane transporter activity"/>
    <property type="evidence" value="ECO:0007669"/>
    <property type="project" value="InterPro"/>
</dbReference>
<keyword evidence="4" id="KW-0410">Iron transport</keyword>
<evidence type="ECO:0000259" key="10">
    <source>
        <dbReference type="Pfam" id="PF01545"/>
    </source>
</evidence>
<comment type="similarity">
    <text evidence="2">Belongs to the cation diffusion facilitator (CDF) transporter (TC 2.A.4) family. FieF subfamily.</text>
</comment>
<evidence type="ECO:0000313" key="13">
    <source>
        <dbReference type="Proteomes" id="UP000051634"/>
    </source>
</evidence>
<feature type="transmembrane region" description="Helical" evidence="9">
    <location>
        <begin position="178"/>
        <end position="197"/>
    </location>
</feature>
<dbReference type="Gene3D" id="1.20.1510.10">
    <property type="entry name" value="Cation efflux protein transmembrane domain"/>
    <property type="match status" value="1"/>
</dbReference>
<dbReference type="EMBL" id="LDXT01000094">
    <property type="protein sequence ID" value="KRT54011.1"/>
    <property type="molecule type" value="Genomic_DNA"/>
</dbReference>
<keyword evidence="4" id="KW-0408">Iron</keyword>
<keyword evidence="5 9" id="KW-0812">Transmembrane</keyword>
<proteinExistence type="inferred from homology"/>
<dbReference type="InterPro" id="IPR002524">
    <property type="entry name" value="Cation_efflux"/>
</dbReference>
<evidence type="ECO:0000313" key="12">
    <source>
        <dbReference type="EMBL" id="KRT54011.1"/>
    </source>
</evidence>
<dbReference type="AlphaFoldDB" id="A0A0T5YTQ8"/>
<dbReference type="Pfam" id="PF16916">
    <property type="entry name" value="ZT_dimer"/>
    <property type="match status" value="1"/>
</dbReference>
<dbReference type="InterPro" id="IPR027470">
    <property type="entry name" value="Cation_efflux_CTD"/>
</dbReference>
<dbReference type="PATRIC" id="fig|54398.3.peg.353"/>
<accession>A0A0T5YTQ8</accession>
<keyword evidence="6" id="KW-0864">Zinc transport</keyword>
<protein>
    <submittedName>
        <fullName evidence="12">Cation diffusion facilitator family transporter</fullName>
    </submittedName>
</protein>
<comment type="caution">
    <text evidence="12">The sequence shown here is derived from an EMBL/GenBank/DDBJ whole genome shotgun (WGS) entry which is preliminary data.</text>
</comment>
<dbReference type="Proteomes" id="UP000051634">
    <property type="component" value="Unassembled WGS sequence"/>
</dbReference>
<evidence type="ECO:0000256" key="4">
    <source>
        <dbReference type="ARBA" id="ARBA00022496"/>
    </source>
</evidence>
<keyword evidence="3" id="KW-0813">Transport</keyword>
<evidence type="ECO:0000256" key="8">
    <source>
        <dbReference type="ARBA" id="ARBA00023136"/>
    </source>
</evidence>
<keyword evidence="8 9" id="KW-0472">Membrane</keyword>
<dbReference type="GO" id="GO:0006829">
    <property type="term" value="P:zinc ion transport"/>
    <property type="evidence" value="ECO:0007669"/>
    <property type="project" value="UniProtKB-KW"/>
</dbReference>
<evidence type="ECO:0000259" key="11">
    <source>
        <dbReference type="Pfam" id="PF16916"/>
    </source>
</evidence>
<keyword evidence="7 9" id="KW-1133">Transmembrane helix</keyword>
<dbReference type="GO" id="GO:0006826">
    <property type="term" value="P:iron ion transport"/>
    <property type="evidence" value="ECO:0007669"/>
    <property type="project" value="UniProtKB-KW"/>
</dbReference>
<evidence type="ECO:0000256" key="1">
    <source>
        <dbReference type="ARBA" id="ARBA00004141"/>
    </source>
</evidence>
<organism evidence="12 13">
    <name type="scientific">endosymbiont of Ridgeia piscesae</name>
    <dbReference type="NCBI Taxonomy" id="54398"/>
    <lineage>
        <taxon>Bacteria</taxon>
        <taxon>Pseudomonadati</taxon>
        <taxon>Pseudomonadota</taxon>
        <taxon>Gammaproteobacteria</taxon>
        <taxon>sulfur-oxidizing symbionts</taxon>
    </lineage>
</organism>
<dbReference type="GO" id="GO:0016020">
    <property type="term" value="C:membrane"/>
    <property type="evidence" value="ECO:0007669"/>
    <property type="project" value="UniProtKB-SubCell"/>
</dbReference>
<keyword evidence="6" id="KW-0862">Zinc</keyword>
<dbReference type="PANTHER" id="PTHR43840">
    <property type="entry name" value="MITOCHONDRIAL METAL TRANSPORTER 1-RELATED"/>
    <property type="match status" value="1"/>
</dbReference>
<dbReference type="PANTHER" id="PTHR43840:SF15">
    <property type="entry name" value="MITOCHONDRIAL METAL TRANSPORTER 1-RELATED"/>
    <property type="match status" value="1"/>
</dbReference>
<dbReference type="Gene3D" id="3.30.70.1350">
    <property type="entry name" value="Cation efflux protein, cytoplasmic domain"/>
    <property type="match status" value="1"/>
</dbReference>
<keyword evidence="13" id="KW-1185">Reference proteome</keyword>
<sequence length="398" mass="44183">MTISCGSGWVVRSSQVDSRERQQQQRYRVTQRATLVGAGVNLLLAVVKILFGVIGHSQSLLADGLHSLSDLLSDGLVLFAAYHAKEAPDDEHPYGHGRFETAGTLALGLFLFLVGAGVIWDAVERLFSPEALLVPSMTTLWVAAFSIVANEALYFYTQHLAKQIRSDLLRANAWHHRSDSISSVVVLVGIGGTLVGLPYLDAIAAVLVGLMILHIGWQLVWQSVHELVDSGLEEQRVEEIKQVITSVAGVKDVHMLRTRKMGGHASADVHVQVASWLSVSEGHRISEVVMQRLLESVEELVDVTVHIDPEDDESTAPCGHLPLRTEAEQRLQALWQDLPCFDRRMRLVLHYISGRIDVDLFFPLDCSKSVSISEELAERYQAQLQEAEQFGRVRLWFG</sequence>
<comment type="subcellular location">
    <subcellularLocation>
        <location evidence="1">Membrane</location>
        <topology evidence="1">Multi-pass membrane protein</topology>
    </subcellularLocation>
</comment>
<evidence type="ECO:0000256" key="9">
    <source>
        <dbReference type="SAM" id="Phobius"/>
    </source>
</evidence>
<feature type="transmembrane region" description="Helical" evidence="9">
    <location>
        <begin position="33"/>
        <end position="54"/>
    </location>
</feature>
<name>A0A0T5YTQ8_9GAMM</name>
<evidence type="ECO:0000256" key="3">
    <source>
        <dbReference type="ARBA" id="ARBA00022448"/>
    </source>
</evidence>
<evidence type="ECO:0000256" key="7">
    <source>
        <dbReference type="ARBA" id="ARBA00022989"/>
    </source>
</evidence>
<dbReference type="InterPro" id="IPR036837">
    <property type="entry name" value="Cation_efflux_CTD_sf"/>
</dbReference>
<keyword evidence="6" id="KW-0406">Ion transport</keyword>
<dbReference type="FunFam" id="1.20.1510.10:FF:000006">
    <property type="entry name" value="Divalent cation efflux transporter"/>
    <property type="match status" value="1"/>
</dbReference>
<feature type="domain" description="Cation efflux protein transmembrane" evidence="10">
    <location>
        <begin position="35"/>
        <end position="228"/>
    </location>
</feature>
<reference evidence="12 13" key="1">
    <citation type="submission" date="2015-11" db="EMBL/GenBank/DDBJ databases">
        <title>The genome of Candidatus Endoriftia persephone in Ridgeia piscesae and population structure of the North Eastern Pacific vestimentiferan symbionts.</title>
        <authorList>
            <person name="Perez M."/>
            <person name="Juniper K.S."/>
        </authorList>
    </citation>
    <scope>NUCLEOTIDE SEQUENCE [LARGE SCALE GENOMIC DNA]</scope>
    <source>
        <strain evidence="12">Ind11</strain>
    </source>
</reference>
<dbReference type="InterPro" id="IPR050291">
    <property type="entry name" value="CDF_Transporter"/>
</dbReference>
<dbReference type="SUPFAM" id="SSF160240">
    <property type="entry name" value="Cation efflux protein cytoplasmic domain-like"/>
    <property type="match status" value="1"/>
</dbReference>
<dbReference type="SUPFAM" id="SSF161111">
    <property type="entry name" value="Cation efflux protein transmembrane domain-like"/>
    <property type="match status" value="1"/>
</dbReference>
<feature type="transmembrane region" description="Helical" evidence="9">
    <location>
        <begin position="203"/>
        <end position="221"/>
    </location>
</feature>
<feature type="transmembrane region" description="Helical" evidence="9">
    <location>
        <begin position="102"/>
        <end position="120"/>
    </location>
</feature>
<evidence type="ECO:0000256" key="5">
    <source>
        <dbReference type="ARBA" id="ARBA00022692"/>
    </source>
</evidence>
<dbReference type="NCBIfam" id="TIGR01297">
    <property type="entry name" value="CDF"/>
    <property type="match status" value="1"/>
</dbReference>
<evidence type="ECO:0000256" key="6">
    <source>
        <dbReference type="ARBA" id="ARBA00022906"/>
    </source>
</evidence>
<feature type="domain" description="Cation efflux protein cytoplasmic" evidence="11">
    <location>
        <begin position="233"/>
        <end position="310"/>
    </location>
</feature>